<evidence type="ECO:0000256" key="8">
    <source>
        <dbReference type="ARBA" id="ARBA00023014"/>
    </source>
</evidence>
<proteinExistence type="predicted"/>
<dbReference type="Pfam" id="PF00724">
    <property type="entry name" value="Oxidored_FMN"/>
    <property type="match status" value="1"/>
</dbReference>
<dbReference type="GO" id="GO:0010181">
    <property type="term" value="F:FMN binding"/>
    <property type="evidence" value="ECO:0007669"/>
    <property type="project" value="InterPro"/>
</dbReference>
<dbReference type="PANTHER" id="PTHR42917">
    <property type="entry name" value="2,4-DIENOYL-COA REDUCTASE"/>
    <property type="match status" value="1"/>
</dbReference>
<evidence type="ECO:0000256" key="7">
    <source>
        <dbReference type="ARBA" id="ARBA00023004"/>
    </source>
</evidence>
<evidence type="ECO:0000256" key="5">
    <source>
        <dbReference type="ARBA" id="ARBA00022723"/>
    </source>
</evidence>
<dbReference type="Gene3D" id="3.20.20.70">
    <property type="entry name" value="Aldolase class I"/>
    <property type="match status" value="1"/>
</dbReference>
<keyword evidence="3" id="KW-0285">Flavoprotein</keyword>
<feature type="domain" description="NADH:flavin oxidoreductase/NADH oxidase N-terminal" evidence="9">
    <location>
        <begin position="6"/>
        <end position="52"/>
    </location>
</feature>
<keyword evidence="8" id="KW-0411">Iron-sulfur</keyword>
<dbReference type="InterPro" id="IPR001155">
    <property type="entry name" value="OxRdtase_FMN_N"/>
</dbReference>
<evidence type="ECO:0000256" key="4">
    <source>
        <dbReference type="ARBA" id="ARBA00022643"/>
    </source>
</evidence>
<comment type="cofactor">
    <cofactor evidence="2">
        <name>[4Fe-4S] cluster</name>
        <dbReference type="ChEBI" id="CHEBI:49883"/>
    </cofactor>
</comment>
<sequence>MSQLRKLFEPIKVGKLDLKNRIVMPAMMVGLGANDMVTDRFKDFYAERARGGA</sequence>
<dbReference type="SUPFAM" id="SSF51395">
    <property type="entry name" value="FMN-linked oxidoreductases"/>
    <property type="match status" value="1"/>
</dbReference>
<keyword evidence="4" id="KW-0288">FMN</keyword>
<evidence type="ECO:0000256" key="3">
    <source>
        <dbReference type="ARBA" id="ARBA00022630"/>
    </source>
</evidence>
<protein>
    <recommendedName>
        <fullName evidence="9">NADH:flavin oxidoreductase/NADH oxidase N-terminal domain-containing protein</fullName>
    </recommendedName>
</protein>
<dbReference type="GO" id="GO:0051536">
    <property type="term" value="F:iron-sulfur cluster binding"/>
    <property type="evidence" value="ECO:0007669"/>
    <property type="project" value="UniProtKB-KW"/>
</dbReference>
<dbReference type="InterPro" id="IPR051793">
    <property type="entry name" value="NADH:flavin_oxidoreductase"/>
</dbReference>
<keyword evidence="5" id="KW-0479">Metal-binding</keyword>
<dbReference type="PANTHER" id="PTHR42917:SF2">
    <property type="entry name" value="2,4-DIENOYL-COA REDUCTASE [(2E)-ENOYL-COA-PRODUCING]"/>
    <property type="match status" value="1"/>
</dbReference>
<keyword evidence="6" id="KW-0560">Oxidoreductase</keyword>
<dbReference type="GO" id="GO:0016491">
    <property type="term" value="F:oxidoreductase activity"/>
    <property type="evidence" value="ECO:0007669"/>
    <property type="project" value="UniProtKB-KW"/>
</dbReference>
<name>X0VUR0_9ZZZZ</name>
<evidence type="ECO:0000256" key="2">
    <source>
        <dbReference type="ARBA" id="ARBA00001966"/>
    </source>
</evidence>
<dbReference type="GO" id="GO:0046872">
    <property type="term" value="F:metal ion binding"/>
    <property type="evidence" value="ECO:0007669"/>
    <property type="project" value="UniProtKB-KW"/>
</dbReference>
<dbReference type="InterPro" id="IPR013785">
    <property type="entry name" value="Aldolase_TIM"/>
</dbReference>
<organism evidence="10">
    <name type="scientific">marine sediment metagenome</name>
    <dbReference type="NCBI Taxonomy" id="412755"/>
    <lineage>
        <taxon>unclassified sequences</taxon>
        <taxon>metagenomes</taxon>
        <taxon>ecological metagenomes</taxon>
    </lineage>
</organism>
<dbReference type="EMBL" id="BARS01039718">
    <property type="protein sequence ID" value="GAG22134.1"/>
    <property type="molecule type" value="Genomic_DNA"/>
</dbReference>
<keyword evidence="7" id="KW-0408">Iron</keyword>
<evidence type="ECO:0000259" key="9">
    <source>
        <dbReference type="Pfam" id="PF00724"/>
    </source>
</evidence>
<evidence type="ECO:0000313" key="10">
    <source>
        <dbReference type="EMBL" id="GAG22134.1"/>
    </source>
</evidence>
<feature type="non-terminal residue" evidence="10">
    <location>
        <position position="53"/>
    </location>
</feature>
<comment type="caution">
    <text evidence="10">The sequence shown here is derived from an EMBL/GenBank/DDBJ whole genome shotgun (WGS) entry which is preliminary data.</text>
</comment>
<dbReference type="AlphaFoldDB" id="X0VUR0"/>
<evidence type="ECO:0000256" key="1">
    <source>
        <dbReference type="ARBA" id="ARBA00001917"/>
    </source>
</evidence>
<accession>X0VUR0</accession>
<reference evidence="10" key="1">
    <citation type="journal article" date="2014" name="Front. Microbiol.">
        <title>High frequency of phylogenetically diverse reductive dehalogenase-homologous genes in deep subseafloor sedimentary metagenomes.</title>
        <authorList>
            <person name="Kawai M."/>
            <person name="Futagami T."/>
            <person name="Toyoda A."/>
            <person name="Takaki Y."/>
            <person name="Nishi S."/>
            <person name="Hori S."/>
            <person name="Arai W."/>
            <person name="Tsubouchi T."/>
            <person name="Morono Y."/>
            <person name="Uchiyama I."/>
            <person name="Ito T."/>
            <person name="Fujiyama A."/>
            <person name="Inagaki F."/>
            <person name="Takami H."/>
        </authorList>
    </citation>
    <scope>NUCLEOTIDE SEQUENCE</scope>
    <source>
        <strain evidence="10">Expedition CK06-06</strain>
    </source>
</reference>
<comment type="cofactor">
    <cofactor evidence="1">
        <name>FMN</name>
        <dbReference type="ChEBI" id="CHEBI:58210"/>
    </cofactor>
</comment>
<gene>
    <name evidence="10" type="ORF">S01H1_60629</name>
</gene>
<evidence type="ECO:0000256" key="6">
    <source>
        <dbReference type="ARBA" id="ARBA00023002"/>
    </source>
</evidence>